<proteinExistence type="predicted"/>
<dbReference type="GeneID" id="25742202"/>
<dbReference type="RefSeq" id="XP_013897658.1">
    <property type="nucleotide sequence ID" value="XM_014042204.1"/>
</dbReference>
<evidence type="ECO:0000313" key="2">
    <source>
        <dbReference type="EMBL" id="KIY98638.1"/>
    </source>
</evidence>
<feature type="non-terminal residue" evidence="2">
    <location>
        <position position="1"/>
    </location>
</feature>
<dbReference type="EMBL" id="KK102116">
    <property type="protein sequence ID" value="KIY98638.1"/>
    <property type="molecule type" value="Genomic_DNA"/>
</dbReference>
<evidence type="ECO:0000313" key="3">
    <source>
        <dbReference type="Proteomes" id="UP000054498"/>
    </source>
</evidence>
<accession>A0A0D2KT28</accession>
<name>A0A0D2KT28_9CHLO</name>
<dbReference type="Proteomes" id="UP000054498">
    <property type="component" value="Unassembled WGS sequence"/>
</dbReference>
<keyword evidence="3" id="KW-1185">Reference proteome</keyword>
<dbReference type="KEGG" id="mng:MNEG_9327"/>
<gene>
    <name evidence="2" type="ORF">MNEG_9327</name>
</gene>
<sequence>GSFSVDMTFRGDKRPITTAWPADVVADVLTRLDNAGLTSPPPAPAAAPARTVAAA</sequence>
<organism evidence="2 3">
    <name type="scientific">Monoraphidium neglectum</name>
    <dbReference type="NCBI Taxonomy" id="145388"/>
    <lineage>
        <taxon>Eukaryota</taxon>
        <taxon>Viridiplantae</taxon>
        <taxon>Chlorophyta</taxon>
        <taxon>core chlorophytes</taxon>
        <taxon>Chlorophyceae</taxon>
        <taxon>CS clade</taxon>
        <taxon>Sphaeropleales</taxon>
        <taxon>Selenastraceae</taxon>
        <taxon>Monoraphidium</taxon>
    </lineage>
</organism>
<reference evidence="2 3" key="1">
    <citation type="journal article" date="2013" name="BMC Genomics">
        <title>Reconstruction of the lipid metabolism for the microalga Monoraphidium neglectum from its genome sequence reveals characteristics suitable for biofuel production.</title>
        <authorList>
            <person name="Bogen C."/>
            <person name="Al-Dilaimi A."/>
            <person name="Albersmeier A."/>
            <person name="Wichmann J."/>
            <person name="Grundmann M."/>
            <person name="Rupp O."/>
            <person name="Lauersen K.J."/>
            <person name="Blifernez-Klassen O."/>
            <person name="Kalinowski J."/>
            <person name="Goesmann A."/>
            <person name="Mussgnug J.H."/>
            <person name="Kruse O."/>
        </authorList>
    </citation>
    <scope>NUCLEOTIDE SEQUENCE [LARGE SCALE GENOMIC DNA]</scope>
    <source>
        <strain evidence="2 3">SAG 48.87</strain>
    </source>
</reference>
<dbReference type="AlphaFoldDB" id="A0A0D2KT28"/>
<feature type="compositionally biased region" description="Low complexity" evidence="1">
    <location>
        <begin position="46"/>
        <end position="55"/>
    </location>
</feature>
<feature type="region of interest" description="Disordered" evidence="1">
    <location>
        <begin position="34"/>
        <end position="55"/>
    </location>
</feature>
<evidence type="ECO:0000256" key="1">
    <source>
        <dbReference type="SAM" id="MobiDB-lite"/>
    </source>
</evidence>
<protein>
    <submittedName>
        <fullName evidence="2">Uncharacterized protein</fullName>
    </submittedName>
</protein>